<dbReference type="Proteomes" id="UP001652504">
    <property type="component" value="Unassembled WGS sequence"/>
</dbReference>
<comment type="caution">
    <text evidence="1">The sequence shown here is derived from an EMBL/GenBank/DDBJ whole genome shotgun (WGS) entry which is preliminary data.</text>
</comment>
<accession>A0ABT3A3R3</accession>
<gene>
    <name evidence="1" type="ORF">OE749_01275</name>
</gene>
<keyword evidence="2" id="KW-1185">Reference proteome</keyword>
<evidence type="ECO:0008006" key="3">
    <source>
        <dbReference type="Google" id="ProtNLM"/>
    </source>
</evidence>
<dbReference type="Gene3D" id="1.10.274.110">
    <property type="match status" value="1"/>
</dbReference>
<evidence type="ECO:0000313" key="2">
    <source>
        <dbReference type="Proteomes" id="UP001652504"/>
    </source>
</evidence>
<evidence type="ECO:0000313" key="1">
    <source>
        <dbReference type="EMBL" id="MCV2883326.1"/>
    </source>
</evidence>
<proteinExistence type="predicted"/>
<dbReference type="InterPro" id="IPR038500">
    <property type="entry name" value="Antitermination_sf"/>
</dbReference>
<dbReference type="EMBL" id="JAOWKX010000001">
    <property type="protein sequence ID" value="MCV2883326.1"/>
    <property type="molecule type" value="Genomic_DNA"/>
</dbReference>
<sequence>MSTSLLNKLVPHGVSLDSVGAGRQQITRSDVAAALGFKGLSKPASYFGLAKYCDDNAAASKLTEYLESYIEHCASRENWSQGLKSANGLAQLMMLEGVYGVTCKKCKGVGSVITSRNYAFSTEECGRCRGTGAMVLSGRQRASIAEISPSSWERHWKSRLDFLLQHIYELEDQLHTHLKRQFN</sequence>
<organism evidence="1 2">
    <name type="scientific">Fluctibacter corallii</name>
    <dbReference type="NCBI Taxonomy" id="2984329"/>
    <lineage>
        <taxon>Bacteria</taxon>
        <taxon>Pseudomonadati</taxon>
        <taxon>Pseudomonadota</taxon>
        <taxon>Gammaproteobacteria</taxon>
        <taxon>Alteromonadales</taxon>
        <taxon>Alteromonadaceae</taxon>
        <taxon>Fluctibacter</taxon>
    </lineage>
</organism>
<dbReference type="SUPFAM" id="SSF57938">
    <property type="entry name" value="DnaJ/Hsp40 cysteine-rich domain"/>
    <property type="match status" value="1"/>
</dbReference>
<name>A0ABT3A3R3_9ALTE</name>
<reference evidence="1 2" key="1">
    <citation type="submission" date="2022-10" db="EMBL/GenBank/DDBJ databases">
        <title>Aestuariibacter sp. AA17 isolated from Montipora capitata coral fragment.</title>
        <authorList>
            <person name="Emsley S.A."/>
            <person name="Pfannmuller K.M."/>
            <person name="Loughran R.M."/>
            <person name="Shlafstein M."/>
            <person name="Papke E."/>
            <person name="Saw J.H."/>
            <person name="Ushijima B."/>
            <person name="Videau P."/>
        </authorList>
    </citation>
    <scope>NUCLEOTIDE SEQUENCE [LARGE SCALE GENOMIC DNA]</scope>
    <source>
        <strain evidence="1 2">AA17</strain>
    </source>
</reference>
<protein>
    <recommendedName>
        <fullName evidence="3">Antitermination protein</fullName>
    </recommendedName>
</protein>
<dbReference type="RefSeq" id="WP_263710526.1">
    <property type="nucleotide sequence ID" value="NZ_JAOWKX010000001.1"/>
</dbReference>
<dbReference type="InterPro" id="IPR036410">
    <property type="entry name" value="HSP_DnaJ_Cys-rich_dom_sf"/>
</dbReference>